<dbReference type="EMBL" id="JBGMDY010000006">
    <property type="protein sequence ID" value="KAL2330398.1"/>
    <property type="molecule type" value="Genomic_DNA"/>
</dbReference>
<organism evidence="1 2">
    <name type="scientific">Flemingia macrophylla</name>
    <dbReference type="NCBI Taxonomy" id="520843"/>
    <lineage>
        <taxon>Eukaryota</taxon>
        <taxon>Viridiplantae</taxon>
        <taxon>Streptophyta</taxon>
        <taxon>Embryophyta</taxon>
        <taxon>Tracheophyta</taxon>
        <taxon>Spermatophyta</taxon>
        <taxon>Magnoliopsida</taxon>
        <taxon>eudicotyledons</taxon>
        <taxon>Gunneridae</taxon>
        <taxon>Pentapetalae</taxon>
        <taxon>rosids</taxon>
        <taxon>fabids</taxon>
        <taxon>Fabales</taxon>
        <taxon>Fabaceae</taxon>
        <taxon>Papilionoideae</taxon>
        <taxon>50 kb inversion clade</taxon>
        <taxon>NPAAA clade</taxon>
        <taxon>indigoferoid/millettioid clade</taxon>
        <taxon>Phaseoleae</taxon>
        <taxon>Flemingia</taxon>
    </lineage>
</organism>
<dbReference type="AlphaFoldDB" id="A0ABD1M3M1"/>
<evidence type="ECO:0008006" key="3">
    <source>
        <dbReference type="Google" id="ProtNLM"/>
    </source>
</evidence>
<comment type="caution">
    <text evidence="1">The sequence shown here is derived from an EMBL/GenBank/DDBJ whole genome shotgun (WGS) entry which is preliminary data.</text>
</comment>
<name>A0ABD1M3M1_9FABA</name>
<proteinExistence type="predicted"/>
<dbReference type="Proteomes" id="UP001603857">
    <property type="component" value="Unassembled WGS sequence"/>
</dbReference>
<evidence type="ECO:0000313" key="2">
    <source>
        <dbReference type="Proteomes" id="UP001603857"/>
    </source>
</evidence>
<sequence length="68" mass="8088">MEFSYFSNPTLPLNIRWSRADQTYFSEETEEDDESVNLIRGSILGEHIQNMHRIGIPHWQRNYIMVSS</sequence>
<gene>
    <name evidence="1" type="ORF">Fmac_017979</name>
</gene>
<evidence type="ECO:0000313" key="1">
    <source>
        <dbReference type="EMBL" id="KAL2330398.1"/>
    </source>
</evidence>
<protein>
    <recommendedName>
        <fullName evidence="3">Ycf15</fullName>
    </recommendedName>
</protein>
<keyword evidence="2" id="KW-1185">Reference proteome</keyword>
<accession>A0ABD1M3M1</accession>
<reference evidence="1 2" key="1">
    <citation type="submission" date="2024-08" db="EMBL/GenBank/DDBJ databases">
        <title>Insights into the chromosomal genome structure of Flemingia macrophylla.</title>
        <authorList>
            <person name="Ding Y."/>
            <person name="Zhao Y."/>
            <person name="Bi W."/>
            <person name="Wu M."/>
            <person name="Zhao G."/>
            <person name="Gong Y."/>
            <person name="Li W."/>
            <person name="Zhang P."/>
        </authorList>
    </citation>
    <scope>NUCLEOTIDE SEQUENCE [LARGE SCALE GENOMIC DNA]</scope>
    <source>
        <strain evidence="1">DYQJB</strain>
        <tissue evidence="1">Leaf</tissue>
    </source>
</reference>